<gene>
    <name evidence="2" type="ORF">HELGO_WM432</name>
</gene>
<feature type="transmembrane region" description="Helical" evidence="1">
    <location>
        <begin position="51"/>
        <end position="69"/>
    </location>
</feature>
<protein>
    <recommendedName>
        <fullName evidence="3">DUF420 domain-containing protein</fullName>
    </recommendedName>
</protein>
<reference evidence="2" key="1">
    <citation type="submission" date="2020-01" db="EMBL/GenBank/DDBJ databases">
        <authorList>
            <person name="Meier V. D."/>
            <person name="Meier V D."/>
        </authorList>
    </citation>
    <scope>NUCLEOTIDE SEQUENCE</scope>
    <source>
        <strain evidence="2">HLG_WM_MAG_01</strain>
    </source>
</reference>
<proteinExistence type="predicted"/>
<organism evidence="2">
    <name type="scientific">uncultured Sulfurovum sp</name>
    <dbReference type="NCBI Taxonomy" id="269237"/>
    <lineage>
        <taxon>Bacteria</taxon>
        <taxon>Pseudomonadati</taxon>
        <taxon>Campylobacterota</taxon>
        <taxon>Epsilonproteobacteria</taxon>
        <taxon>Campylobacterales</taxon>
        <taxon>Sulfurovaceae</taxon>
        <taxon>Sulfurovum</taxon>
        <taxon>environmental samples</taxon>
    </lineage>
</organism>
<feature type="transmembrane region" description="Helical" evidence="1">
    <location>
        <begin position="20"/>
        <end position="39"/>
    </location>
</feature>
<sequence length="159" mass="18152">MDVLFSSGFLGTRAPLFMDIVSVIVAVLPFLIYGAISLAKKKNYRGHELTQKLLFVISVIVVGFFEFGVRMEGGYKNLMEGSSVSHDYLLYVLIFHIIISVITLILWTMTLHFARRYKRQKTLPGLYSDVHKKYGQRTFIGIILTMLTGGWVYALLFVF</sequence>
<dbReference type="InterPro" id="IPR007352">
    <property type="entry name" value="DUF420"/>
</dbReference>
<keyword evidence="1" id="KW-1133">Transmembrane helix</keyword>
<feature type="transmembrane region" description="Helical" evidence="1">
    <location>
        <begin position="139"/>
        <end position="158"/>
    </location>
</feature>
<dbReference type="Pfam" id="PF04238">
    <property type="entry name" value="DUF420"/>
    <property type="match status" value="1"/>
</dbReference>
<feature type="transmembrane region" description="Helical" evidence="1">
    <location>
        <begin position="89"/>
        <end position="114"/>
    </location>
</feature>
<keyword evidence="1" id="KW-0472">Membrane</keyword>
<evidence type="ECO:0008006" key="3">
    <source>
        <dbReference type="Google" id="ProtNLM"/>
    </source>
</evidence>
<evidence type="ECO:0000256" key="1">
    <source>
        <dbReference type="SAM" id="Phobius"/>
    </source>
</evidence>
<keyword evidence="1" id="KW-0812">Transmembrane</keyword>
<evidence type="ECO:0000313" key="2">
    <source>
        <dbReference type="EMBL" id="CAA6818569.1"/>
    </source>
</evidence>
<name>A0A6S6TVF2_9BACT</name>
<dbReference type="EMBL" id="CACVAS010000107">
    <property type="protein sequence ID" value="CAA6818569.1"/>
    <property type="molecule type" value="Genomic_DNA"/>
</dbReference>
<accession>A0A6S6TVF2</accession>
<dbReference type="AlphaFoldDB" id="A0A6S6TVF2"/>